<organism evidence="2 3">
    <name type="scientific">Chiayiivirga flava</name>
    <dbReference type="NCBI Taxonomy" id="659595"/>
    <lineage>
        <taxon>Bacteria</taxon>
        <taxon>Pseudomonadati</taxon>
        <taxon>Pseudomonadota</taxon>
        <taxon>Gammaproteobacteria</taxon>
        <taxon>Lysobacterales</taxon>
        <taxon>Lysobacteraceae</taxon>
        <taxon>Chiayiivirga</taxon>
    </lineage>
</organism>
<evidence type="ECO:0000313" key="2">
    <source>
        <dbReference type="EMBL" id="MBB5208036.1"/>
    </source>
</evidence>
<keyword evidence="1" id="KW-1133">Transmembrane helix</keyword>
<protein>
    <recommendedName>
        <fullName evidence="4">DUF4760 domain-containing protein</fullName>
    </recommendedName>
</protein>
<reference evidence="2 3" key="1">
    <citation type="submission" date="2020-08" db="EMBL/GenBank/DDBJ databases">
        <title>Genomic Encyclopedia of Type Strains, Phase IV (KMG-IV): sequencing the most valuable type-strain genomes for metagenomic binning, comparative biology and taxonomic classification.</title>
        <authorList>
            <person name="Goeker M."/>
        </authorList>
    </citation>
    <scope>NUCLEOTIDE SEQUENCE [LARGE SCALE GENOMIC DNA]</scope>
    <source>
        <strain evidence="2 3">DSM 24163</strain>
    </source>
</reference>
<feature type="transmembrane region" description="Helical" evidence="1">
    <location>
        <begin position="6"/>
        <end position="29"/>
    </location>
</feature>
<evidence type="ECO:0008006" key="4">
    <source>
        <dbReference type="Google" id="ProtNLM"/>
    </source>
</evidence>
<dbReference type="RefSeq" id="WP_183960542.1">
    <property type="nucleotide sequence ID" value="NZ_JACHHP010000002.1"/>
</dbReference>
<keyword evidence="1" id="KW-0812">Transmembrane</keyword>
<comment type="caution">
    <text evidence="2">The sequence shown here is derived from an EMBL/GenBank/DDBJ whole genome shotgun (WGS) entry which is preliminary data.</text>
</comment>
<dbReference type="Proteomes" id="UP000521199">
    <property type="component" value="Unassembled WGS sequence"/>
</dbReference>
<accession>A0A7W8D7C8</accession>
<proteinExistence type="predicted"/>
<dbReference type="AlphaFoldDB" id="A0A7W8D7C8"/>
<keyword evidence="1" id="KW-0472">Membrane</keyword>
<name>A0A7W8D7C8_9GAMM</name>
<evidence type="ECO:0000256" key="1">
    <source>
        <dbReference type="SAM" id="Phobius"/>
    </source>
</evidence>
<evidence type="ECO:0000313" key="3">
    <source>
        <dbReference type="Proteomes" id="UP000521199"/>
    </source>
</evidence>
<dbReference type="EMBL" id="JACHHP010000002">
    <property type="protein sequence ID" value="MBB5208036.1"/>
    <property type="molecule type" value="Genomic_DNA"/>
</dbReference>
<gene>
    <name evidence="2" type="ORF">HNQ52_001565</name>
</gene>
<sequence length="184" mass="20845">MDQGDATLLAAAVAAVFSVVSLFVSAHFARQSDLRSTRRTALANDFTELGNKLYQLVALSVKMSQCKTDATFAATRTQADAVAKEIDQVRLKTRYPLWGLDSGFRTIKWMPVYIAHMKDQRTSARTKELLVLGTYLREAMDFAICHAYFHGQQPTIIQRARVQWRAYRLRGYFDDGRFSLDAPV</sequence>
<keyword evidence="3" id="KW-1185">Reference proteome</keyword>